<dbReference type="PANTHER" id="PTHR10127">
    <property type="entry name" value="DISCOIDIN, CUB, EGF, LAMININ , AND ZINC METALLOPROTEASE DOMAIN CONTAINING"/>
    <property type="match status" value="1"/>
</dbReference>
<gene>
    <name evidence="6 8 9" type="ORF">SRAE_2000456700</name>
</gene>
<feature type="binding site" evidence="3">
    <location>
        <position position="108"/>
    </location>
    <ligand>
        <name>Zn(2+)</name>
        <dbReference type="ChEBI" id="CHEBI:29105"/>
        <note>catalytic</note>
    </ligand>
</feature>
<dbReference type="Proteomes" id="UP000035682">
    <property type="component" value="Unplaced"/>
</dbReference>
<dbReference type="PRINTS" id="PR00480">
    <property type="entry name" value="ASTACIN"/>
</dbReference>
<dbReference type="EMBL" id="LN609529">
    <property type="protein sequence ID" value="CEF69921.1"/>
    <property type="molecule type" value="Genomic_DNA"/>
</dbReference>
<reference evidence="6 7" key="1">
    <citation type="submission" date="2014-09" db="EMBL/GenBank/DDBJ databases">
        <authorList>
            <person name="Martin A.A."/>
        </authorList>
    </citation>
    <scope>NUCLEOTIDE SEQUENCE</scope>
    <source>
        <strain evidence="7">ED321</strain>
        <strain evidence="6">ED321 Heterogonic</strain>
    </source>
</reference>
<dbReference type="SUPFAM" id="SSF49854">
    <property type="entry name" value="Spermadhesin, CUB domain"/>
    <property type="match status" value="1"/>
</dbReference>
<dbReference type="PROSITE" id="PS51864">
    <property type="entry name" value="ASTACIN"/>
    <property type="match status" value="1"/>
</dbReference>
<keyword evidence="3 4" id="KW-0645">Protease</keyword>
<evidence type="ECO:0000256" key="1">
    <source>
        <dbReference type="ARBA" id="ARBA00022536"/>
    </source>
</evidence>
<evidence type="ECO:0000259" key="5">
    <source>
        <dbReference type="PROSITE" id="PS51864"/>
    </source>
</evidence>
<dbReference type="PANTHER" id="PTHR10127:SF802">
    <property type="entry name" value="ZINC METALLOPROTEINASE NAS-10"/>
    <property type="match status" value="1"/>
</dbReference>
<keyword evidence="3 4" id="KW-0479">Metal-binding</keyword>
<evidence type="ECO:0000313" key="8">
    <source>
        <dbReference type="WBParaSite" id="SRAE_2000456700.1"/>
    </source>
</evidence>
<feature type="domain" description="Peptidase M12A" evidence="5">
    <location>
        <begin position="16"/>
        <end position="215"/>
    </location>
</feature>
<name>A0A090LQR1_STRRB</name>
<dbReference type="GO" id="GO:0008270">
    <property type="term" value="F:zinc ion binding"/>
    <property type="evidence" value="ECO:0007669"/>
    <property type="project" value="UniProtKB-UniRule"/>
</dbReference>
<keyword evidence="1" id="KW-0245">EGF-like domain</keyword>
<dbReference type="EC" id="3.4.24.-" evidence="4"/>
<keyword evidence="7" id="KW-1185">Reference proteome</keyword>
<dbReference type="InterPro" id="IPR035914">
    <property type="entry name" value="Sperma_CUB_dom_sf"/>
</dbReference>
<feature type="active site" evidence="3">
    <location>
        <position position="109"/>
    </location>
</feature>
<keyword evidence="2" id="KW-1015">Disulfide bond</keyword>
<dbReference type="GO" id="GO:0004222">
    <property type="term" value="F:metalloendopeptidase activity"/>
    <property type="evidence" value="ECO:0007669"/>
    <property type="project" value="UniProtKB-UniRule"/>
</dbReference>
<evidence type="ECO:0000313" key="7">
    <source>
        <dbReference type="Proteomes" id="UP000035682"/>
    </source>
</evidence>
<comment type="caution">
    <text evidence="3">Lacks conserved residue(s) required for the propagation of feature annotation.</text>
</comment>
<dbReference type="WBParaSite" id="SRAE_2000456700.1">
    <property type="protein sequence ID" value="SRAE_2000456700.1"/>
    <property type="gene ID" value="WBGene00264799"/>
</dbReference>
<accession>A0A090LQR1</accession>
<dbReference type="GeneID" id="36382292"/>
<dbReference type="GO" id="GO:0006508">
    <property type="term" value="P:proteolysis"/>
    <property type="evidence" value="ECO:0007669"/>
    <property type="project" value="UniProtKB-KW"/>
</dbReference>
<dbReference type="InterPro" id="IPR001506">
    <property type="entry name" value="Peptidase_M12A"/>
</dbReference>
<dbReference type="SMART" id="SM00235">
    <property type="entry name" value="ZnMc"/>
    <property type="match status" value="1"/>
</dbReference>
<dbReference type="Pfam" id="PF01400">
    <property type="entry name" value="Astacin"/>
    <property type="match status" value="1"/>
</dbReference>
<evidence type="ECO:0000313" key="9">
    <source>
        <dbReference type="WormBase" id="SRAE_2000456700"/>
    </source>
</evidence>
<dbReference type="WormBase" id="SRAE_2000456700">
    <property type="protein sequence ID" value="SRP11607"/>
    <property type="gene ID" value="WBGene00264799"/>
</dbReference>
<reference evidence="8" key="2">
    <citation type="submission" date="2020-12" db="UniProtKB">
        <authorList>
            <consortium name="WormBaseParasite"/>
        </authorList>
    </citation>
    <scope>IDENTIFICATION</scope>
</reference>
<dbReference type="OrthoDB" id="291007at2759"/>
<keyword evidence="3 4" id="KW-0378">Hydrolase</keyword>
<evidence type="ECO:0000256" key="2">
    <source>
        <dbReference type="ARBA" id="ARBA00023157"/>
    </source>
</evidence>
<dbReference type="Gene3D" id="3.40.390.10">
    <property type="entry name" value="Collagenase (Catalytic Domain)"/>
    <property type="match status" value="1"/>
</dbReference>
<protein>
    <recommendedName>
        <fullName evidence="4">Metalloendopeptidase</fullName>
        <ecNumber evidence="4">3.4.24.-</ecNumber>
    </recommendedName>
</protein>
<evidence type="ECO:0000256" key="4">
    <source>
        <dbReference type="RuleBase" id="RU361183"/>
    </source>
</evidence>
<keyword evidence="3 4" id="KW-0862">Zinc</keyword>
<dbReference type="CTD" id="36382292"/>
<dbReference type="RefSeq" id="XP_024509120.1">
    <property type="nucleotide sequence ID" value="XM_024643452.1"/>
</dbReference>
<comment type="cofactor">
    <cofactor evidence="3 4">
        <name>Zn(2+)</name>
        <dbReference type="ChEBI" id="CHEBI:29105"/>
    </cofactor>
    <text evidence="3 4">Binds 1 zinc ion per subunit.</text>
</comment>
<dbReference type="OMA" id="EYASIMH"/>
<evidence type="ECO:0000256" key="3">
    <source>
        <dbReference type="PROSITE-ProRule" id="PRU01211"/>
    </source>
</evidence>
<dbReference type="InterPro" id="IPR006026">
    <property type="entry name" value="Peptidase_Metallo"/>
</dbReference>
<organism evidence="6">
    <name type="scientific">Strongyloides ratti</name>
    <name type="common">Parasitic roundworm</name>
    <dbReference type="NCBI Taxonomy" id="34506"/>
    <lineage>
        <taxon>Eukaryota</taxon>
        <taxon>Metazoa</taxon>
        <taxon>Ecdysozoa</taxon>
        <taxon>Nematoda</taxon>
        <taxon>Chromadorea</taxon>
        <taxon>Rhabditida</taxon>
        <taxon>Tylenchina</taxon>
        <taxon>Panagrolaimomorpha</taxon>
        <taxon>Strongyloidoidea</taxon>
        <taxon>Strongyloididae</taxon>
        <taxon>Strongyloides</taxon>
    </lineage>
</organism>
<sequence>MIKNYTCDFILKRIKKRIKGNLNGKWNLPIYYVVDPNINLNLLFQALNHIQTETCIRFRKINKPLDYKPGFNFRLSNKCFSFVGKVTDYYFQDISIGPECSDFSGIQHEVIHALGHHHEHNRVNRNKYLDIDFKNIRQDILKEFVIVRKFNSETFNIPYEYASIMHYNLYLGSKNTRPTMFPKIKAYKKTVGTSTKATFLDLKYLNFQYCQHICPKKIFCYNWGYQNPNNCNSCKCPEGYFGGKCEKLFYIKQNCGDGIINLGSQEINLHFSGSKYCVTHLKTDIRSIINIKIVNVQLFPNLYWGCKNFNSIEIKFLKDKSLTGARFCGLDNKIFFVSENHHVIIIYRSSISNNYANLSFNQSIIV</sequence>
<evidence type="ECO:0000313" key="6">
    <source>
        <dbReference type="EMBL" id="CEF69921.1"/>
    </source>
</evidence>
<feature type="binding site" evidence="3">
    <location>
        <position position="112"/>
    </location>
    <ligand>
        <name>Zn(2+)</name>
        <dbReference type="ChEBI" id="CHEBI:29105"/>
        <note>catalytic</note>
    </ligand>
</feature>
<dbReference type="InterPro" id="IPR024079">
    <property type="entry name" value="MetalloPept_cat_dom_sf"/>
</dbReference>
<dbReference type="AlphaFoldDB" id="A0A090LQR1"/>
<proteinExistence type="predicted"/>
<keyword evidence="3 4" id="KW-0482">Metalloprotease</keyword>
<dbReference type="SUPFAM" id="SSF55486">
    <property type="entry name" value="Metalloproteases ('zincins'), catalytic domain"/>
    <property type="match status" value="1"/>
</dbReference>
<feature type="binding site" evidence="3">
    <location>
        <position position="118"/>
    </location>
    <ligand>
        <name>Zn(2+)</name>
        <dbReference type="ChEBI" id="CHEBI:29105"/>
        <note>catalytic</note>
    </ligand>
</feature>